<dbReference type="AlphaFoldDB" id="X1UZQ0"/>
<dbReference type="EMBL" id="BARW01023628">
    <property type="protein sequence ID" value="GAI97869.1"/>
    <property type="molecule type" value="Genomic_DNA"/>
</dbReference>
<evidence type="ECO:0000256" key="1">
    <source>
        <dbReference type="SAM" id="MobiDB-lite"/>
    </source>
</evidence>
<protein>
    <submittedName>
        <fullName evidence="2">Uncharacterized protein</fullName>
    </submittedName>
</protein>
<accession>X1UZQ0</accession>
<organism evidence="2">
    <name type="scientific">marine sediment metagenome</name>
    <dbReference type="NCBI Taxonomy" id="412755"/>
    <lineage>
        <taxon>unclassified sequences</taxon>
        <taxon>metagenomes</taxon>
        <taxon>ecological metagenomes</taxon>
    </lineage>
</organism>
<feature type="region of interest" description="Disordered" evidence="1">
    <location>
        <begin position="56"/>
        <end position="82"/>
    </location>
</feature>
<feature type="non-terminal residue" evidence="2">
    <location>
        <position position="82"/>
    </location>
</feature>
<dbReference type="Gene3D" id="2.60.120.380">
    <property type="match status" value="1"/>
</dbReference>
<gene>
    <name evidence="2" type="ORF">S12H4_39138</name>
</gene>
<evidence type="ECO:0000313" key="2">
    <source>
        <dbReference type="EMBL" id="GAI97869.1"/>
    </source>
</evidence>
<reference evidence="2" key="1">
    <citation type="journal article" date="2014" name="Front. Microbiol.">
        <title>High frequency of phylogenetically diverse reductive dehalogenase-homologous genes in deep subseafloor sedimentary metagenomes.</title>
        <authorList>
            <person name="Kawai M."/>
            <person name="Futagami T."/>
            <person name="Toyoda A."/>
            <person name="Takaki Y."/>
            <person name="Nishi S."/>
            <person name="Hori S."/>
            <person name="Arai W."/>
            <person name="Tsubouchi T."/>
            <person name="Morono Y."/>
            <person name="Uchiyama I."/>
            <person name="Ito T."/>
            <person name="Fujiyama A."/>
            <person name="Inagaki F."/>
            <person name="Takami H."/>
        </authorList>
    </citation>
    <scope>NUCLEOTIDE SEQUENCE</scope>
    <source>
        <strain evidence="2">Expedition CK06-06</strain>
    </source>
</reference>
<comment type="caution">
    <text evidence="2">The sequence shown here is derived from an EMBL/GenBank/DDBJ whole genome shotgun (WGS) entry which is preliminary data.</text>
</comment>
<name>X1UZQ0_9ZZZZ</name>
<sequence length="82" mass="8849">MQNGNILDNVEQVYIPSPNAGTYTVEISHKGTLANNSQRYSLILSEPRPIRLIFVDDDAPDDPVPGVPDALVGGTNSDPNED</sequence>
<proteinExistence type="predicted"/>